<keyword evidence="3" id="KW-1185">Reference proteome</keyword>
<gene>
    <name evidence="2" type="ORF">D6C13_01760</name>
</gene>
<name>A0A419NEF0_9GAMM</name>
<feature type="compositionally biased region" description="Basic residues" evidence="1">
    <location>
        <begin position="46"/>
        <end position="61"/>
    </location>
</feature>
<accession>A0A419NEF0</accession>
<dbReference type="AlphaFoldDB" id="A0A419NEF0"/>
<reference evidence="2 3" key="1">
    <citation type="submission" date="2018-09" db="EMBL/GenBank/DDBJ databases">
        <authorList>
            <person name="Le Fleche-Mateos A."/>
        </authorList>
    </citation>
    <scope>NUCLEOTIDE SEQUENCE [LARGE SCALE GENOMIC DNA]</scope>
    <source>
        <strain evidence="2 3">DSM 27399</strain>
    </source>
</reference>
<evidence type="ECO:0000313" key="3">
    <source>
        <dbReference type="Proteomes" id="UP000284908"/>
    </source>
</evidence>
<comment type="caution">
    <text evidence="2">The sequence shown here is derived from an EMBL/GenBank/DDBJ whole genome shotgun (WGS) entry which is preliminary data.</text>
</comment>
<evidence type="ECO:0000256" key="1">
    <source>
        <dbReference type="SAM" id="MobiDB-lite"/>
    </source>
</evidence>
<proteinExistence type="predicted"/>
<protein>
    <submittedName>
        <fullName evidence="2">Uncharacterized protein</fullName>
    </submittedName>
</protein>
<feature type="region of interest" description="Disordered" evidence="1">
    <location>
        <begin position="41"/>
        <end position="61"/>
    </location>
</feature>
<evidence type="ECO:0000313" key="2">
    <source>
        <dbReference type="EMBL" id="RJT47115.1"/>
    </source>
</evidence>
<dbReference type="EMBL" id="RAHH01000002">
    <property type="protein sequence ID" value="RJT47115.1"/>
    <property type="molecule type" value="Genomic_DNA"/>
</dbReference>
<organism evidence="2 3">
    <name type="scientific">Rahnella woolbedingensis</name>
    <dbReference type="NCBI Taxonomy" id="1510574"/>
    <lineage>
        <taxon>Bacteria</taxon>
        <taxon>Pseudomonadati</taxon>
        <taxon>Pseudomonadota</taxon>
        <taxon>Gammaproteobacteria</taxon>
        <taxon>Enterobacterales</taxon>
        <taxon>Yersiniaceae</taxon>
        <taxon>Rahnella</taxon>
    </lineage>
</organism>
<dbReference type="Proteomes" id="UP000284908">
    <property type="component" value="Unassembled WGS sequence"/>
</dbReference>
<sequence>MLYRCFSDKRKDNKNPHARVFLRLSFMDLVCGNHSEMTAAPERAGKRAKKCPHRGGQKYFL</sequence>